<gene>
    <name evidence="13 14 15 16 17 18" type="primary">LOC101239347</name>
</gene>
<dbReference type="InterPro" id="IPR000276">
    <property type="entry name" value="GPCR_Rhodpsn"/>
</dbReference>
<dbReference type="Proteomes" id="UP001652625">
    <property type="component" value="Chromosome 09"/>
</dbReference>
<evidence type="ECO:0000313" key="14">
    <source>
        <dbReference type="RefSeq" id="XP_065660502.1"/>
    </source>
</evidence>
<keyword evidence="6 8" id="KW-0675">Receptor</keyword>
<dbReference type="RefSeq" id="XP_065660507.1">
    <property type="nucleotide sequence ID" value="XM_065804435.1"/>
</dbReference>
<evidence type="ECO:0000313" key="17">
    <source>
        <dbReference type="RefSeq" id="XP_065660506.1"/>
    </source>
</evidence>
<feature type="transmembrane region" description="Helical" evidence="10">
    <location>
        <begin position="61"/>
        <end position="86"/>
    </location>
</feature>
<evidence type="ECO:0000256" key="10">
    <source>
        <dbReference type="SAM" id="Phobius"/>
    </source>
</evidence>
<feature type="transmembrane region" description="Helical" evidence="10">
    <location>
        <begin position="291"/>
        <end position="312"/>
    </location>
</feature>
<keyword evidence="4 8" id="KW-0297">G-protein coupled receptor</keyword>
<organism evidence="12 17">
    <name type="scientific">Hydra vulgaris</name>
    <name type="common">Hydra</name>
    <name type="synonym">Hydra attenuata</name>
    <dbReference type="NCBI Taxonomy" id="6087"/>
    <lineage>
        <taxon>Eukaryota</taxon>
        <taxon>Metazoa</taxon>
        <taxon>Cnidaria</taxon>
        <taxon>Hydrozoa</taxon>
        <taxon>Hydroidolina</taxon>
        <taxon>Anthoathecata</taxon>
        <taxon>Aplanulata</taxon>
        <taxon>Hydridae</taxon>
        <taxon>Hydra</taxon>
    </lineage>
</organism>
<keyword evidence="7 8" id="KW-0807">Transducer</keyword>
<feature type="domain" description="G-protein coupled receptors family 1 profile" evidence="11">
    <location>
        <begin position="41"/>
        <end position="345"/>
    </location>
</feature>
<evidence type="ECO:0000256" key="8">
    <source>
        <dbReference type="RuleBase" id="RU000688"/>
    </source>
</evidence>
<evidence type="ECO:0000313" key="15">
    <source>
        <dbReference type="RefSeq" id="XP_065660503.1"/>
    </source>
</evidence>
<evidence type="ECO:0000256" key="3">
    <source>
        <dbReference type="ARBA" id="ARBA00022989"/>
    </source>
</evidence>
<dbReference type="RefSeq" id="XP_065660505.1">
    <property type="nucleotide sequence ID" value="XM_065804433.1"/>
</dbReference>
<feature type="transmembrane region" description="Helical" evidence="10">
    <location>
        <begin position="332"/>
        <end position="352"/>
    </location>
</feature>
<dbReference type="PROSITE" id="PS00237">
    <property type="entry name" value="G_PROTEIN_RECEP_F1_1"/>
    <property type="match status" value="1"/>
</dbReference>
<evidence type="ECO:0000256" key="2">
    <source>
        <dbReference type="ARBA" id="ARBA00022692"/>
    </source>
</evidence>
<dbReference type="SMART" id="SM01381">
    <property type="entry name" value="7TM_GPCR_Srsx"/>
    <property type="match status" value="1"/>
</dbReference>
<dbReference type="CDD" id="cd00637">
    <property type="entry name" value="7tm_classA_rhodopsin-like"/>
    <property type="match status" value="1"/>
</dbReference>
<evidence type="ECO:0000313" key="13">
    <source>
        <dbReference type="RefSeq" id="XP_065660501.1"/>
    </source>
</evidence>
<evidence type="ECO:0000256" key="1">
    <source>
        <dbReference type="ARBA" id="ARBA00004141"/>
    </source>
</evidence>
<feature type="compositionally biased region" description="Polar residues" evidence="9">
    <location>
        <begin position="392"/>
        <end position="419"/>
    </location>
</feature>
<evidence type="ECO:0000313" key="16">
    <source>
        <dbReference type="RefSeq" id="XP_065660505.1"/>
    </source>
</evidence>
<evidence type="ECO:0000259" key="11">
    <source>
        <dbReference type="PROSITE" id="PS50262"/>
    </source>
</evidence>
<comment type="subcellular location">
    <subcellularLocation>
        <location evidence="1">Membrane</location>
        <topology evidence="1">Multi-pass membrane protein</topology>
    </subcellularLocation>
</comment>
<evidence type="ECO:0000313" key="18">
    <source>
        <dbReference type="RefSeq" id="XP_065660507.1"/>
    </source>
</evidence>
<feature type="transmembrane region" description="Helical" evidence="10">
    <location>
        <begin position="138"/>
        <end position="157"/>
    </location>
</feature>
<dbReference type="RefSeq" id="XP_065660501.1">
    <property type="nucleotide sequence ID" value="XM_065804429.1"/>
</dbReference>
<keyword evidence="5 10" id="KW-0472">Membrane</keyword>
<feature type="transmembrane region" description="Helical" evidence="10">
    <location>
        <begin position="98"/>
        <end position="117"/>
    </location>
</feature>
<dbReference type="RefSeq" id="XP_065660502.1">
    <property type="nucleotide sequence ID" value="XM_065804430.1"/>
</dbReference>
<dbReference type="RefSeq" id="XP_065660506.1">
    <property type="nucleotide sequence ID" value="XM_065804434.1"/>
</dbReference>
<dbReference type="PANTHER" id="PTHR45695">
    <property type="entry name" value="LEUCOKININ RECEPTOR-RELATED"/>
    <property type="match status" value="1"/>
</dbReference>
<dbReference type="PRINTS" id="PR00237">
    <property type="entry name" value="GPCRRHODOPSN"/>
</dbReference>
<sequence>MADGNFTTTPITFHNNSPKLTGLTIGLVFFYSSVSFTAIVSNLLILTAVFRQVVPRNTVNIFLSSLAVSDLLMVLLSIFDCVAFIFESWVFSEGWCKMQSYLLELSFCASTFTLVAVSCERYLLLCFPHKKRRTKRTIYKMVLFVWFISLCVCSPLLDGYAVTKSLKKNGKTELSCTNARWSIKHQRIFYGLYSVVVYLLPLFIMAFVHWRISCSVKHKKEKLTGTGNELLEKPVKKSSICFTIQEEGSNPAMEPNFSGVHKTLLQTFSTLKRKMNSIEREKVRASKRMKAIRLLFVVTVTFFILWSPFTFFRILRLAGIEIHGYLYKLSELLIFSSTAVNGFIYAFMSLPFRNSFKALIMCRATRDPVSRESGPSYSNSEENRLGTKKSHSANYYNGYTSSDAESKNTCSVDNNGPNF</sequence>
<dbReference type="PROSITE" id="PS50262">
    <property type="entry name" value="G_PROTEIN_RECEP_F1_2"/>
    <property type="match status" value="1"/>
</dbReference>
<dbReference type="Gene3D" id="1.20.1070.10">
    <property type="entry name" value="Rhodopsin 7-helix transmembrane proteins"/>
    <property type="match status" value="1"/>
</dbReference>
<feature type="region of interest" description="Disordered" evidence="9">
    <location>
        <begin position="368"/>
        <end position="419"/>
    </location>
</feature>
<evidence type="ECO:0000256" key="7">
    <source>
        <dbReference type="ARBA" id="ARBA00023224"/>
    </source>
</evidence>
<protein>
    <submittedName>
        <fullName evidence="13 14">Cholecystokinin receptor type A isoform X2</fullName>
    </submittedName>
</protein>
<name>A0ABM4CFL8_HYDVU</name>
<comment type="similarity">
    <text evidence="8">Belongs to the G-protein coupled receptor 1 family.</text>
</comment>
<evidence type="ECO:0000256" key="9">
    <source>
        <dbReference type="SAM" id="MobiDB-lite"/>
    </source>
</evidence>
<keyword evidence="3 10" id="KW-1133">Transmembrane helix</keyword>
<keyword evidence="2 8" id="KW-0812">Transmembrane</keyword>
<dbReference type="PANTHER" id="PTHR45695:SF15">
    <property type="entry name" value="OPSIN RH2"/>
    <property type="match status" value="1"/>
</dbReference>
<accession>A0ABM4CFL8</accession>
<dbReference type="RefSeq" id="XP_065660503.1">
    <property type="nucleotide sequence ID" value="XM_065804431.1"/>
</dbReference>
<dbReference type="SUPFAM" id="SSF81321">
    <property type="entry name" value="Family A G protein-coupled receptor-like"/>
    <property type="match status" value="1"/>
</dbReference>
<proteinExistence type="inferred from homology"/>
<keyword evidence="12" id="KW-1185">Reference proteome</keyword>
<dbReference type="Pfam" id="PF00001">
    <property type="entry name" value="7tm_1"/>
    <property type="match status" value="1"/>
</dbReference>
<evidence type="ECO:0000256" key="6">
    <source>
        <dbReference type="ARBA" id="ARBA00023170"/>
    </source>
</evidence>
<evidence type="ECO:0000256" key="4">
    <source>
        <dbReference type="ARBA" id="ARBA00023040"/>
    </source>
</evidence>
<dbReference type="InterPro" id="IPR017452">
    <property type="entry name" value="GPCR_Rhodpsn_7TM"/>
</dbReference>
<evidence type="ECO:0000256" key="5">
    <source>
        <dbReference type="ARBA" id="ARBA00023136"/>
    </source>
</evidence>
<dbReference type="GeneID" id="101239347"/>
<feature type="transmembrane region" description="Helical" evidence="10">
    <location>
        <begin position="188"/>
        <end position="210"/>
    </location>
</feature>
<feature type="transmembrane region" description="Helical" evidence="10">
    <location>
        <begin position="20"/>
        <end position="49"/>
    </location>
</feature>
<reference evidence="13 14" key="1">
    <citation type="submission" date="2025-05" db="UniProtKB">
        <authorList>
            <consortium name="RefSeq"/>
        </authorList>
    </citation>
    <scope>IDENTIFICATION</scope>
</reference>
<evidence type="ECO:0000313" key="12">
    <source>
        <dbReference type="Proteomes" id="UP001652625"/>
    </source>
</evidence>